<keyword evidence="2" id="KW-1185">Reference proteome</keyword>
<accession>A0ABW1I8A2</accession>
<evidence type="ECO:0000313" key="1">
    <source>
        <dbReference type="EMBL" id="MFC5949023.1"/>
    </source>
</evidence>
<organism evidence="1 2">
    <name type="scientific">Pseudonocardia lutea</name>
    <dbReference type="NCBI Taxonomy" id="2172015"/>
    <lineage>
        <taxon>Bacteria</taxon>
        <taxon>Bacillati</taxon>
        <taxon>Actinomycetota</taxon>
        <taxon>Actinomycetes</taxon>
        <taxon>Pseudonocardiales</taxon>
        <taxon>Pseudonocardiaceae</taxon>
        <taxon>Pseudonocardia</taxon>
    </lineage>
</organism>
<reference evidence="2" key="1">
    <citation type="journal article" date="2019" name="Int. J. Syst. Evol. Microbiol.">
        <title>The Global Catalogue of Microorganisms (GCM) 10K type strain sequencing project: providing services to taxonomists for standard genome sequencing and annotation.</title>
        <authorList>
            <consortium name="The Broad Institute Genomics Platform"/>
            <consortium name="The Broad Institute Genome Sequencing Center for Infectious Disease"/>
            <person name="Wu L."/>
            <person name="Ma J."/>
        </authorList>
    </citation>
    <scope>NUCLEOTIDE SEQUENCE [LARGE SCALE GENOMIC DNA]</scope>
    <source>
        <strain evidence="2">CGMCC 4.7397</strain>
    </source>
</reference>
<evidence type="ECO:0000313" key="2">
    <source>
        <dbReference type="Proteomes" id="UP001596119"/>
    </source>
</evidence>
<protein>
    <submittedName>
        <fullName evidence="1">Uncharacterized protein</fullName>
    </submittedName>
</protein>
<gene>
    <name evidence="1" type="ORF">ACFQH9_12145</name>
</gene>
<dbReference type="RefSeq" id="WP_379566104.1">
    <property type="nucleotide sequence ID" value="NZ_JBHSQK010000026.1"/>
</dbReference>
<name>A0ABW1I8A2_9PSEU</name>
<dbReference type="EMBL" id="JBHSQK010000026">
    <property type="protein sequence ID" value="MFC5949023.1"/>
    <property type="molecule type" value="Genomic_DNA"/>
</dbReference>
<sequence length="89" mass="10229">MGWAEGGEVCLRWLLGRQDRPPLPIPERLADGSLASPEELVEREIAARPWAFEEPERRLELRRRAEREARRSRQLVDLIARTKVSLASG</sequence>
<proteinExistence type="predicted"/>
<comment type="caution">
    <text evidence="1">The sequence shown here is derived from an EMBL/GenBank/DDBJ whole genome shotgun (WGS) entry which is preliminary data.</text>
</comment>
<dbReference type="Proteomes" id="UP001596119">
    <property type="component" value="Unassembled WGS sequence"/>
</dbReference>